<keyword evidence="7" id="KW-0804">Transcription</keyword>
<dbReference type="SUPFAM" id="SSF57667">
    <property type="entry name" value="beta-beta-alpha zinc fingers"/>
    <property type="match status" value="4"/>
</dbReference>
<evidence type="ECO:0000256" key="1">
    <source>
        <dbReference type="ARBA" id="ARBA00022723"/>
    </source>
</evidence>
<dbReference type="FunFam" id="3.30.160.60:FF:000446">
    <property type="entry name" value="Zinc finger protein"/>
    <property type="match status" value="2"/>
</dbReference>
<dbReference type="PROSITE" id="PS51915">
    <property type="entry name" value="ZAD"/>
    <property type="match status" value="1"/>
</dbReference>
<reference evidence="14 15" key="1">
    <citation type="submission" date="2024-05" db="EMBL/GenBank/DDBJ databases">
        <title>Genetic variation in Jamaican populations of the coffee berry borer (Hypothenemus hampei).</title>
        <authorList>
            <person name="Errbii M."/>
            <person name="Myrie A."/>
        </authorList>
    </citation>
    <scope>NUCLEOTIDE SEQUENCE [LARGE SCALE GENOMIC DNA]</scope>
    <source>
        <strain evidence="14">JA-Hopewell-2020-01-JO</strain>
        <tissue evidence="14">Whole body</tissue>
    </source>
</reference>
<evidence type="ECO:0000256" key="2">
    <source>
        <dbReference type="ARBA" id="ARBA00022737"/>
    </source>
</evidence>
<dbReference type="GO" id="GO:0008270">
    <property type="term" value="F:zinc ion binding"/>
    <property type="evidence" value="ECO:0007669"/>
    <property type="project" value="UniProtKB-UniRule"/>
</dbReference>
<evidence type="ECO:0000256" key="5">
    <source>
        <dbReference type="ARBA" id="ARBA00023015"/>
    </source>
</evidence>
<dbReference type="SMART" id="SM00355">
    <property type="entry name" value="ZnF_C2H2"/>
    <property type="match status" value="8"/>
</dbReference>
<feature type="domain" description="C2H2-type" evidence="12">
    <location>
        <begin position="168"/>
        <end position="195"/>
    </location>
</feature>
<keyword evidence="4 11" id="KW-0862">Zinc</keyword>
<comment type="caution">
    <text evidence="14">The sequence shown here is derived from an EMBL/GenBank/DDBJ whole genome shotgun (WGS) entry which is preliminary data.</text>
</comment>
<feature type="binding site" evidence="11">
    <location>
        <position position="26"/>
    </location>
    <ligand>
        <name>Zn(2+)</name>
        <dbReference type="ChEBI" id="CHEBI:29105"/>
    </ligand>
</feature>
<evidence type="ECO:0000256" key="4">
    <source>
        <dbReference type="ARBA" id="ARBA00022833"/>
    </source>
</evidence>
<evidence type="ECO:0000259" key="12">
    <source>
        <dbReference type="PROSITE" id="PS50157"/>
    </source>
</evidence>
<keyword evidence="15" id="KW-1185">Reference proteome</keyword>
<protein>
    <submittedName>
        <fullName evidence="14">Uncharacterized protein</fullName>
    </submittedName>
</protein>
<comment type="similarity">
    <text evidence="9">Belongs to the snail C2H2-type zinc-finger protein family.</text>
</comment>
<dbReference type="Gene3D" id="3.40.1800.20">
    <property type="match status" value="1"/>
</dbReference>
<feature type="domain" description="C2H2-type" evidence="12">
    <location>
        <begin position="252"/>
        <end position="279"/>
    </location>
</feature>
<evidence type="ECO:0000256" key="7">
    <source>
        <dbReference type="ARBA" id="ARBA00023163"/>
    </source>
</evidence>
<gene>
    <name evidence="14" type="ORF">ABEB36_012338</name>
</gene>
<dbReference type="Pfam" id="PF00096">
    <property type="entry name" value="zf-C2H2"/>
    <property type="match status" value="6"/>
</dbReference>
<dbReference type="GO" id="GO:0003677">
    <property type="term" value="F:DNA binding"/>
    <property type="evidence" value="ECO:0007669"/>
    <property type="project" value="UniProtKB-KW"/>
</dbReference>
<feature type="binding site" evidence="11">
    <location>
        <position position="67"/>
    </location>
    <ligand>
        <name>Zn(2+)</name>
        <dbReference type="ChEBI" id="CHEBI:29105"/>
    </ligand>
</feature>
<evidence type="ECO:0000256" key="10">
    <source>
        <dbReference type="PROSITE-ProRule" id="PRU00042"/>
    </source>
</evidence>
<feature type="domain" description="C2H2-type" evidence="12">
    <location>
        <begin position="338"/>
        <end position="364"/>
    </location>
</feature>
<dbReference type="GO" id="GO:0005634">
    <property type="term" value="C:nucleus"/>
    <property type="evidence" value="ECO:0007669"/>
    <property type="project" value="UniProtKB-ARBA"/>
</dbReference>
<evidence type="ECO:0000256" key="11">
    <source>
        <dbReference type="PROSITE-ProRule" id="PRU01263"/>
    </source>
</evidence>
<dbReference type="InterPro" id="IPR036236">
    <property type="entry name" value="Znf_C2H2_sf"/>
</dbReference>
<dbReference type="SMART" id="SM00868">
    <property type="entry name" value="zf-AD"/>
    <property type="match status" value="1"/>
</dbReference>
<dbReference type="Proteomes" id="UP001566132">
    <property type="component" value="Unassembled WGS sequence"/>
</dbReference>
<keyword evidence="1 11" id="KW-0479">Metal-binding</keyword>
<dbReference type="FunFam" id="3.30.160.60:FF:000358">
    <property type="entry name" value="zinc finger protein 24"/>
    <property type="match status" value="1"/>
</dbReference>
<feature type="domain" description="ZAD" evidence="13">
    <location>
        <begin position="21"/>
        <end position="94"/>
    </location>
</feature>
<evidence type="ECO:0000256" key="6">
    <source>
        <dbReference type="ARBA" id="ARBA00023125"/>
    </source>
</evidence>
<dbReference type="InterPro" id="IPR013087">
    <property type="entry name" value="Znf_C2H2_type"/>
</dbReference>
<evidence type="ECO:0000256" key="9">
    <source>
        <dbReference type="ARBA" id="ARBA00037948"/>
    </source>
</evidence>
<dbReference type="PROSITE" id="PS00028">
    <property type="entry name" value="ZINC_FINGER_C2H2_1"/>
    <property type="match status" value="8"/>
</dbReference>
<dbReference type="SUPFAM" id="SSF57716">
    <property type="entry name" value="Glucocorticoid receptor-like (DNA-binding domain)"/>
    <property type="match status" value="1"/>
</dbReference>
<dbReference type="PANTHER" id="PTHR24388:SF53">
    <property type="entry name" value="CHORION TRANSCRIPTION FACTOR CF2-RELATED"/>
    <property type="match status" value="1"/>
</dbReference>
<feature type="binding site" evidence="11">
    <location>
        <position position="23"/>
    </location>
    <ligand>
        <name>Zn(2+)</name>
        <dbReference type="ChEBI" id="CHEBI:29105"/>
    </ligand>
</feature>
<keyword evidence="5" id="KW-0805">Transcription regulation</keyword>
<keyword evidence="6" id="KW-0238">DNA-binding</keyword>
<keyword evidence="2" id="KW-0677">Repeat</keyword>
<keyword evidence="3 10" id="KW-0863">Zinc-finger</keyword>
<dbReference type="InterPro" id="IPR012934">
    <property type="entry name" value="Znf_AD"/>
</dbReference>
<feature type="domain" description="C2H2-type" evidence="12">
    <location>
        <begin position="308"/>
        <end position="337"/>
    </location>
</feature>
<proteinExistence type="inferred from homology"/>
<name>A0ABD1EDJ5_HYPHA</name>
<dbReference type="FunFam" id="3.30.160.60:FF:001485">
    <property type="entry name" value="Krueppel-related zinc finger protein"/>
    <property type="match status" value="1"/>
</dbReference>
<evidence type="ECO:0000259" key="13">
    <source>
        <dbReference type="PROSITE" id="PS51915"/>
    </source>
</evidence>
<sequence length="364" mass="42660">MDLNAEIKENLVFELLKSDIFICRFCLKILDNPNTSFSVFEPDLEKILEFCHIKLLVKNEAVPQTLCPECYSSLQNMYQFLNNIRRAESILDKYLFVTYQKEAKETSTDEDSEPNESPKKKHVVSTCKLTNQKRSTKSFYSCSQCNKNYRSHYELKIHERIHTGERPYNCAVCTKSFTDNRNLKKHEKIHNGTKEHVCSICERRFLHLFSLKIHARTHTGEKNYICENCGKSFNTSGELTIHFRIHSKEKPYSCSLCEKAFASKTALNIHTRIHTGDKRYPCTICFRKCLTSYDLKVHLRSHSKEKPYLCKYVNCSKSYRSSSQLNVHLRTHTGEKHHQCEICLKKFGEANTLKRHMIIHEKSH</sequence>
<dbReference type="PANTHER" id="PTHR24388">
    <property type="entry name" value="ZINC FINGER PROTEIN"/>
    <property type="match status" value="1"/>
</dbReference>
<feature type="binding site" evidence="11">
    <location>
        <position position="70"/>
    </location>
    <ligand>
        <name>Zn(2+)</name>
        <dbReference type="ChEBI" id="CHEBI:29105"/>
    </ligand>
</feature>
<feature type="domain" description="C2H2-type" evidence="12">
    <location>
        <begin position="140"/>
        <end position="167"/>
    </location>
</feature>
<evidence type="ECO:0000256" key="3">
    <source>
        <dbReference type="ARBA" id="ARBA00022771"/>
    </source>
</evidence>
<evidence type="ECO:0000256" key="8">
    <source>
        <dbReference type="ARBA" id="ARBA00023242"/>
    </source>
</evidence>
<accession>A0ABD1EDJ5</accession>
<evidence type="ECO:0000313" key="14">
    <source>
        <dbReference type="EMBL" id="KAL1491794.1"/>
    </source>
</evidence>
<feature type="domain" description="C2H2-type" evidence="12">
    <location>
        <begin position="196"/>
        <end position="223"/>
    </location>
</feature>
<dbReference type="Pfam" id="PF07776">
    <property type="entry name" value="zf-AD"/>
    <property type="match status" value="1"/>
</dbReference>
<feature type="domain" description="C2H2-type" evidence="12">
    <location>
        <begin position="224"/>
        <end position="251"/>
    </location>
</feature>
<dbReference type="EMBL" id="JBDJPC010000009">
    <property type="protein sequence ID" value="KAL1491794.1"/>
    <property type="molecule type" value="Genomic_DNA"/>
</dbReference>
<dbReference type="AlphaFoldDB" id="A0ABD1EDJ5"/>
<evidence type="ECO:0000313" key="15">
    <source>
        <dbReference type="Proteomes" id="UP001566132"/>
    </source>
</evidence>
<dbReference type="FunFam" id="3.30.160.60:FF:001290">
    <property type="entry name" value="Zinc finger 45-like"/>
    <property type="match status" value="1"/>
</dbReference>
<feature type="domain" description="C2H2-type" evidence="12">
    <location>
        <begin position="280"/>
        <end position="307"/>
    </location>
</feature>
<dbReference type="PROSITE" id="PS50157">
    <property type="entry name" value="ZINC_FINGER_C2H2_2"/>
    <property type="match status" value="8"/>
</dbReference>
<keyword evidence="8" id="KW-0539">Nucleus</keyword>
<dbReference type="Gene3D" id="3.30.160.60">
    <property type="entry name" value="Classic Zinc Finger"/>
    <property type="match status" value="8"/>
</dbReference>
<organism evidence="14 15">
    <name type="scientific">Hypothenemus hampei</name>
    <name type="common">Coffee berry borer</name>
    <dbReference type="NCBI Taxonomy" id="57062"/>
    <lineage>
        <taxon>Eukaryota</taxon>
        <taxon>Metazoa</taxon>
        <taxon>Ecdysozoa</taxon>
        <taxon>Arthropoda</taxon>
        <taxon>Hexapoda</taxon>
        <taxon>Insecta</taxon>
        <taxon>Pterygota</taxon>
        <taxon>Neoptera</taxon>
        <taxon>Endopterygota</taxon>
        <taxon>Coleoptera</taxon>
        <taxon>Polyphaga</taxon>
        <taxon>Cucujiformia</taxon>
        <taxon>Curculionidae</taxon>
        <taxon>Scolytinae</taxon>
        <taxon>Hypothenemus</taxon>
    </lineage>
</organism>
<dbReference type="InterPro" id="IPR050527">
    <property type="entry name" value="Snail/Krueppel_Znf"/>
</dbReference>
<dbReference type="FunFam" id="3.30.160.60:FF:000072">
    <property type="entry name" value="zinc finger protein 143 isoform X1"/>
    <property type="match status" value="1"/>
</dbReference>